<feature type="domain" description="HTH lysR-type" evidence="5">
    <location>
        <begin position="1"/>
        <end position="58"/>
    </location>
</feature>
<proteinExistence type="inferred from homology"/>
<dbReference type="PROSITE" id="PS50931">
    <property type="entry name" value="HTH_LYSR"/>
    <property type="match status" value="1"/>
</dbReference>
<comment type="similarity">
    <text evidence="1">Belongs to the LysR transcriptional regulatory family.</text>
</comment>
<dbReference type="PANTHER" id="PTHR30419:SF8">
    <property type="entry name" value="NITROGEN ASSIMILATION TRANSCRIPTIONAL ACTIVATOR-RELATED"/>
    <property type="match status" value="1"/>
</dbReference>
<dbReference type="FunFam" id="1.10.10.10:FF:000001">
    <property type="entry name" value="LysR family transcriptional regulator"/>
    <property type="match status" value="1"/>
</dbReference>
<keyword evidence="2" id="KW-0805">Transcription regulation</keyword>
<dbReference type="Gene3D" id="1.10.10.10">
    <property type="entry name" value="Winged helix-like DNA-binding domain superfamily/Winged helix DNA-binding domain"/>
    <property type="match status" value="1"/>
</dbReference>
<evidence type="ECO:0000256" key="4">
    <source>
        <dbReference type="ARBA" id="ARBA00023163"/>
    </source>
</evidence>
<dbReference type="OrthoDB" id="5297263at2"/>
<dbReference type="GO" id="GO:0003677">
    <property type="term" value="F:DNA binding"/>
    <property type="evidence" value="ECO:0007669"/>
    <property type="project" value="UniProtKB-KW"/>
</dbReference>
<gene>
    <name evidence="6" type="ORF">EQG66_09025</name>
</gene>
<dbReference type="InterPro" id="IPR005119">
    <property type="entry name" value="LysR_subst-bd"/>
</dbReference>
<evidence type="ECO:0000256" key="1">
    <source>
        <dbReference type="ARBA" id="ARBA00009437"/>
    </source>
</evidence>
<dbReference type="InterPro" id="IPR036388">
    <property type="entry name" value="WH-like_DNA-bd_sf"/>
</dbReference>
<organism evidence="6 7">
    <name type="scientific">Sphingobium fluviale</name>
    <dbReference type="NCBI Taxonomy" id="2506423"/>
    <lineage>
        <taxon>Bacteria</taxon>
        <taxon>Pseudomonadati</taxon>
        <taxon>Pseudomonadota</taxon>
        <taxon>Alphaproteobacteria</taxon>
        <taxon>Sphingomonadales</taxon>
        <taxon>Sphingomonadaceae</taxon>
        <taxon>Sphingobium</taxon>
    </lineage>
</organism>
<dbReference type="GO" id="GO:0003700">
    <property type="term" value="F:DNA-binding transcription factor activity"/>
    <property type="evidence" value="ECO:0007669"/>
    <property type="project" value="InterPro"/>
</dbReference>
<evidence type="ECO:0000259" key="5">
    <source>
        <dbReference type="PROSITE" id="PS50931"/>
    </source>
</evidence>
<dbReference type="InterPro" id="IPR036390">
    <property type="entry name" value="WH_DNA-bd_sf"/>
</dbReference>
<dbReference type="Gene3D" id="3.40.190.290">
    <property type="match status" value="1"/>
</dbReference>
<evidence type="ECO:0000313" key="6">
    <source>
        <dbReference type="EMBL" id="RXR28529.1"/>
    </source>
</evidence>
<keyword evidence="3" id="KW-0238">DNA-binding</keyword>
<dbReference type="SUPFAM" id="SSF53850">
    <property type="entry name" value="Periplasmic binding protein-like II"/>
    <property type="match status" value="1"/>
</dbReference>
<dbReference type="InterPro" id="IPR050950">
    <property type="entry name" value="HTH-type_LysR_regulators"/>
</dbReference>
<accession>A0A4Q1KHC7</accession>
<dbReference type="GO" id="GO:0005829">
    <property type="term" value="C:cytosol"/>
    <property type="evidence" value="ECO:0007669"/>
    <property type="project" value="TreeGrafter"/>
</dbReference>
<sequence length="312" mass="34721">MKLSHFRDVLAVVETGSLRAAGRHLGVAQPAITRSIKELERELGVTLFERHAKGIRLTEIGAKFVRRVEAFQNQLRLAQQEVEQLKGRWVGEVSVALSTATCMSLLPKALESFTKRHPDVVVKISESLFQPIENDLASGKFDFWVGPLDPSGVSSQFAVETLFENNRRVVARKGHPLSSASSLADLVDAHWVRPTLSTRNTEADFDGVFERADLPPPRVMIHARSSLITIMAVANTDLLTMLPQQWFNFEAVASLLQAFDLIEPISAAPMCLVRSQGLPLTPMAEQFSDLIRKAANNHVLERARERNALQRL</sequence>
<dbReference type="RefSeq" id="WP_129404275.1">
    <property type="nucleotide sequence ID" value="NZ_SBKP01000008.1"/>
</dbReference>
<keyword evidence="4" id="KW-0804">Transcription</keyword>
<dbReference type="Proteomes" id="UP000290958">
    <property type="component" value="Unassembled WGS sequence"/>
</dbReference>
<dbReference type="PRINTS" id="PR00039">
    <property type="entry name" value="HTHLYSR"/>
</dbReference>
<dbReference type="AlphaFoldDB" id="A0A4Q1KHC7"/>
<dbReference type="SUPFAM" id="SSF46785">
    <property type="entry name" value="Winged helix' DNA-binding domain"/>
    <property type="match status" value="1"/>
</dbReference>
<reference evidence="7" key="1">
    <citation type="submission" date="2019-01" db="EMBL/GenBank/DDBJ databases">
        <title>Cytophagaceae bacterium strain CAR-16.</title>
        <authorList>
            <person name="Chen W.-M."/>
        </authorList>
    </citation>
    <scope>NUCLEOTIDE SEQUENCE [LARGE SCALE GENOMIC DNA]</scope>
    <source>
        <strain evidence="7">CHR27</strain>
    </source>
</reference>
<dbReference type="InterPro" id="IPR000847">
    <property type="entry name" value="LysR_HTH_N"/>
</dbReference>
<protein>
    <submittedName>
        <fullName evidence="6">LysR family transcriptional regulator</fullName>
    </submittedName>
</protein>
<comment type="caution">
    <text evidence="6">The sequence shown here is derived from an EMBL/GenBank/DDBJ whole genome shotgun (WGS) entry which is preliminary data.</text>
</comment>
<evidence type="ECO:0000256" key="2">
    <source>
        <dbReference type="ARBA" id="ARBA00023015"/>
    </source>
</evidence>
<dbReference type="PANTHER" id="PTHR30419">
    <property type="entry name" value="HTH-TYPE TRANSCRIPTIONAL REGULATOR YBHD"/>
    <property type="match status" value="1"/>
</dbReference>
<dbReference type="Pfam" id="PF00126">
    <property type="entry name" value="HTH_1"/>
    <property type="match status" value="1"/>
</dbReference>
<evidence type="ECO:0000313" key="7">
    <source>
        <dbReference type="Proteomes" id="UP000290958"/>
    </source>
</evidence>
<evidence type="ECO:0000256" key="3">
    <source>
        <dbReference type="ARBA" id="ARBA00023125"/>
    </source>
</evidence>
<dbReference type="EMBL" id="SBKP01000008">
    <property type="protein sequence ID" value="RXR28529.1"/>
    <property type="molecule type" value="Genomic_DNA"/>
</dbReference>
<name>A0A4Q1KHC7_9SPHN</name>
<dbReference type="Pfam" id="PF03466">
    <property type="entry name" value="LysR_substrate"/>
    <property type="match status" value="1"/>
</dbReference>
<keyword evidence="7" id="KW-1185">Reference proteome</keyword>